<feature type="transmembrane region" description="Helical" evidence="10">
    <location>
        <begin position="119"/>
        <end position="138"/>
    </location>
</feature>
<evidence type="ECO:0000256" key="2">
    <source>
        <dbReference type="ARBA" id="ARBA00003691"/>
    </source>
</evidence>
<dbReference type="EMBL" id="UZAN01074219">
    <property type="protein sequence ID" value="VDP95493.1"/>
    <property type="molecule type" value="Genomic_DNA"/>
</dbReference>
<feature type="domain" description="Pyridoxamine 5'-phosphate oxidase N-terminal" evidence="11">
    <location>
        <begin position="48"/>
        <end position="112"/>
    </location>
</feature>
<comment type="cofactor">
    <cofactor evidence="1">
        <name>FMN</name>
        <dbReference type="ChEBI" id="CHEBI:58210"/>
    </cofactor>
</comment>
<keyword evidence="10" id="KW-1133">Transmembrane helix</keyword>
<evidence type="ECO:0000256" key="3">
    <source>
        <dbReference type="ARBA" id="ARBA00004738"/>
    </source>
</evidence>
<keyword evidence="7" id="KW-0285">Flavoprotein</keyword>
<dbReference type="SUPFAM" id="SSF50475">
    <property type="entry name" value="FMN-binding split barrel"/>
    <property type="match status" value="1"/>
</dbReference>
<evidence type="ECO:0000256" key="7">
    <source>
        <dbReference type="ARBA" id="ARBA00022630"/>
    </source>
</evidence>
<comment type="similarity">
    <text evidence="5">Belongs to the pyridoxamine 5'-phosphate oxidase family.</text>
</comment>
<dbReference type="InterPro" id="IPR000659">
    <property type="entry name" value="Pyridox_Oxase"/>
</dbReference>
<accession>A0A183BFS4</accession>
<gene>
    <name evidence="12" type="ORF">ECPE_LOCUS18059</name>
</gene>
<evidence type="ECO:0000313" key="12">
    <source>
        <dbReference type="EMBL" id="VDP95493.1"/>
    </source>
</evidence>
<dbReference type="UniPathway" id="UPA01068">
    <property type="reaction ID" value="UER00304"/>
</dbReference>
<evidence type="ECO:0000256" key="9">
    <source>
        <dbReference type="ARBA" id="ARBA00023002"/>
    </source>
</evidence>
<dbReference type="PANTHER" id="PTHR10851:SF0">
    <property type="entry name" value="PYRIDOXINE-5'-PHOSPHATE OXIDASE"/>
    <property type="match status" value="1"/>
</dbReference>
<dbReference type="GO" id="GO:0004733">
    <property type="term" value="F:pyridoxamine phosphate oxidase activity"/>
    <property type="evidence" value="ECO:0007669"/>
    <property type="project" value="UniProtKB-EC"/>
</dbReference>
<organism evidence="14">
    <name type="scientific">Echinostoma caproni</name>
    <dbReference type="NCBI Taxonomy" id="27848"/>
    <lineage>
        <taxon>Eukaryota</taxon>
        <taxon>Metazoa</taxon>
        <taxon>Spiralia</taxon>
        <taxon>Lophotrochozoa</taxon>
        <taxon>Platyhelminthes</taxon>
        <taxon>Trematoda</taxon>
        <taxon>Digenea</taxon>
        <taxon>Plagiorchiida</taxon>
        <taxon>Echinostomata</taxon>
        <taxon>Echinostomatoidea</taxon>
        <taxon>Echinostomatidae</taxon>
        <taxon>Echinostoma</taxon>
    </lineage>
</organism>
<dbReference type="InterPro" id="IPR012349">
    <property type="entry name" value="Split_barrel_FMN-bd"/>
</dbReference>
<keyword evidence="9" id="KW-0560">Oxidoreductase</keyword>
<comment type="pathway">
    <text evidence="4">Cofactor metabolism; pyridoxal 5'-phosphate salvage; pyridoxal 5'-phosphate from pyridoxine 5'-phosphate: step 1/1.</text>
</comment>
<sequence>MSLNIRNIRVPYRHDKDTFDSIDLKFKEPLAQFKVWFTEAVDSGKVYEANAMALATSTKSGIPSVRYMLLKDVDERGFHFFSNYNSRKGRELDENPNASLLFYWEALNRQVRHLYTESMLYSQYVFTLVYLVGLSHWFKRFLCALNNY</sequence>
<dbReference type="AlphaFoldDB" id="A0A183BFS4"/>
<dbReference type="WBParaSite" id="ECPE_0001810801-mRNA-1">
    <property type="protein sequence ID" value="ECPE_0001810801-mRNA-1"/>
    <property type="gene ID" value="ECPE_0001810801"/>
</dbReference>
<evidence type="ECO:0000313" key="14">
    <source>
        <dbReference type="WBParaSite" id="ECPE_0001810801-mRNA-1"/>
    </source>
</evidence>
<comment type="pathway">
    <text evidence="3">Cofactor metabolism; pyridoxal 5'-phosphate salvage; pyridoxal 5'-phosphate from pyridoxamine 5'-phosphate: step 1/1.</text>
</comment>
<dbReference type="OrthoDB" id="303614at2759"/>
<keyword evidence="10" id="KW-0812">Transmembrane</keyword>
<dbReference type="Gene3D" id="2.30.110.10">
    <property type="entry name" value="Electron Transport, Fmn-binding Protein, Chain A"/>
    <property type="match status" value="1"/>
</dbReference>
<dbReference type="Pfam" id="PF01243">
    <property type="entry name" value="PNPOx_N"/>
    <property type="match status" value="1"/>
</dbReference>
<keyword evidence="13" id="KW-1185">Reference proteome</keyword>
<comment type="function">
    <text evidence="2">Catalyzes the oxidation of either pyridoxine 5'-phosphate (PNP) or pyridoxamine 5'-phosphate (PMP) into pyridoxal 5'-phosphate (PLP).</text>
</comment>
<proteinExistence type="inferred from homology"/>
<reference evidence="12 13" key="2">
    <citation type="submission" date="2018-11" db="EMBL/GenBank/DDBJ databases">
        <authorList>
            <consortium name="Pathogen Informatics"/>
        </authorList>
    </citation>
    <scope>NUCLEOTIDE SEQUENCE [LARGE SCALE GENOMIC DNA]</scope>
    <source>
        <strain evidence="12 13">Egypt</strain>
    </source>
</reference>
<evidence type="ECO:0000256" key="10">
    <source>
        <dbReference type="SAM" id="Phobius"/>
    </source>
</evidence>
<dbReference type="EC" id="1.4.3.5" evidence="6"/>
<evidence type="ECO:0000256" key="6">
    <source>
        <dbReference type="ARBA" id="ARBA00012801"/>
    </source>
</evidence>
<dbReference type="GO" id="GO:0010181">
    <property type="term" value="F:FMN binding"/>
    <property type="evidence" value="ECO:0007669"/>
    <property type="project" value="InterPro"/>
</dbReference>
<dbReference type="PANTHER" id="PTHR10851">
    <property type="entry name" value="PYRIDOXINE-5-PHOSPHATE OXIDASE"/>
    <property type="match status" value="1"/>
</dbReference>
<dbReference type="InterPro" id="IPR011576">
    <property type="entry name" value="Pyridox_Oxase_N"/>
</dbReference>
<evidence type="ECO:0000256" key="8">
    <source>
        <dbReference type="ARBA" id="ARBA00022643"/>
    </source>
</evidence>
<protein>
    <recommendedName>
        <fullName evidence="6">pyridoxal 5'-phosphate synthase</fullName>
        <ecNumber evidence="6">1.4.3.5</ecNumber>
    </recommendedName>
</protein>
<evidence type="ECO:0000313" key="13">
    <source>
        <dbReference type="Proteomes" id="UP000272942"/>
    </source>
</evidence>
<reference evidence="14" key="1">
    <citation type="submission" date="2016-06" db="UniProtKB">
        <authorList>
            <consortium name="WormBaseParasite"/>
        </authorList>
    </citation>
    <scope>IDENTIFICATION</scope>
</reference>
<keyword evidence="10" id="KW-0472">Membrane</keyword>
<evidence type="ECO:0000256" key="1">
    <source>
        <dbReference type="ARBA" id="ARBA00001917"/>
    </source>
</evidence>
<dbReference type="Proteomes" id="UP000272942">
    <property type="component" value="Unassembled WGS sequence"/>
</dbReference>
<evidence type="ECO:0000256" key="4">
    <source>
        <dbReference type="ARBA" id="ARBA00005037"/>
    </source>
</evidence>
<evidence type="ECO:0000259" key="11">
    <source>
        <dbReference type="Pfam" id="PF01243"/>
    </source>
</evidence>
<evidence type="ECO:0000256" key="5">
    <source>
        <dbReference type="ARBA" id="ARBA00007301"/>
    </source>
</evidence>
<name>A0A183BFS4_9TREM</name>
<keyword evidence="8" id="KW-0288">FMN</keyword>
<dbReference type="GO" id="GO:0008615">
    <property type="term" value="P:pyridoxine biosynthetic process"/>
    <property type="evidence" value="ECO:0007669"/>
    <property type="project" value="InterPro"/>
</dbReference>